<accession>A0AAP0C1B0</accession>
<proteinExistence type="predicted"/>
<evidence type="ECO:0000313" key="2">
    <source>
        <dbReference type="Proteomes" id="UP001418222"/>
    </source>
</evidence>
<sequence>MGANKCHIGTASSYPSAIDQLFGRKLWRESDGCLWSSTSGCFWTCAAASLKVCLAPPIPDHAEYVVDMRLFPSEFHHIRAAPNTPDQADRERLLMLPRETPKRYYPVAVSIFTFLPTPSNWASYGAAIGSICWSGENRAEARER</sequence>
<evidence type="ECO:0000313" key="1">
    <source>
        <dbReference type="EMBL" id="KAK8957448.1"/>
    </source>
</evidence>
<organism evidence="1 2">
    <name type="scientific">Platanthera zijinensis</name>
    <dbReference type="NCBI Taxonomy" id="2320716"/>
    <lineage>
        <taxon>Eukaryota</taxon>
        <taxon>Viridiplantae</taxon>
        <taxon>Streptophyta</taxon>
        <taxon>Embryophyta</taxon>
        <taxon>Tracheophyta</taxon>
        <taxon>Spermatophyta</taxon>
        <taxon>Magnoliopsida</taxon>
        <taxon>Liliopsida</taxon>
        <taxon>Asparagales</taxon>
        <taxon>Orchidaceae</taxon>
        <taxon>Orchidoideae</taxon>
        <taxon>Orchideae</taxon>
        <taxon>Orchidinae</taxon>
        <taxon>Platanthera</taxon>
    </lineage>
</organism>
<name>A0AAP0C1B0_9ASPA</name>
<comment type="caution">
    <text evidence="1">The sequence shown here is derived from an EMBL/GenBank/DDBJ whole genome shotgun (WGS) entry which is preliminary data.</text>
</comment>
<protein>
    <submittedName>
        <fullName evidence="1">Uncharacterized protein</fullName>
    </submittedName>
</protein>
<keyword evidence="2" id="KW-1185">Reference proteome</keyword>
<gene>
    <name evidence="1" type="ORF">KSP39_PZI000089</name>
</gene>
<dbReference type="AlphaFoldDB" id="A0AAP0C1B0"/>
<reference evidence="1 2" key="1">
    <citation type="journal article" date="2022" name="Nat. Plants">
        <title>Genomes of leafy and leafless Platanthera orchids illuminate the evolution of mycoheterotrophy.</title>
        <authorList>
            <person name="Li M.H."/>
            <person name="Liu K.W."/>
            <person name="Li Z."/>
            <person name="Lu H.C."/>
            <person name="Ye Q.L."/>
            <person name="Zhang D."/>
            <person name="Wang J.Y."/>
            <person name="Li Y.F."/>
            <person name="Zhong Z.M."/>
            <person name="Liu X."/>
            <person name="Yu X."/>
            <person name="Liu D.K."/>
            <person name="Tu X.D."/>
            <person name="Liu B."/>
            <person name="Hao Y."/>
            <person name="Liao X.Y."/>
            <person name="Jiang Y.T."/>
            <person name="Sun W.H."/>
            <person name="Chen J."/>
            <person name="Chen Y.Q."/>
            <person name="Ai Y."/>
            <person name="Zhai J.W."/>
            <person name="Wu S.S."/>
            <person name="Zhou Z."/>
            <person name="Hsiao Y.Y."/>
            <person name="Wu W.L."/>
            <person name="Chen Y.Y."/>
            <person name="Lin Y.F."/>
            <person name="Hsu J.L."/>
            <person name="Li C.Y."/>
            <person name="Wang Z.W."/>
            <person name="Zhao X."/>
            <person name="Zhong W.Y."/>
            <person name="Ma X.K."/>
            <person name="Ma L."/>
            <person name="Huang J."/>
            <person name="Chen G.Z."/>
            <person name="Huang M.Z."/>
            <person name="Huang L."/>
            <person name="Peng D.H."/>
            <person name="Luo Y.B."/>
            <person name="Zou S.Q."/>
            <person name="Chen S.P."/>
            <person name="Lan S."/>
            <person name="Tsai W.C."/>
            <person name="Van de Peer Y."/>
            <person name="Liu Z.J."/>
        </authorList>
    </citation>
    <scope>NUCLEOTIDE SEQUENCE [LARGE SCALE GENOMIC DNA]</scope>
    <source>
        <strain evidence="1">Lor287</strain>
    </source>
</reference>
<dbReference type="EMBL" id="JBBWWQ010000001">
    <property type="protein sequence ID" value="KAK8957448.1"/>
    <property type="molecule type" value="Genomic_DNA"/>
</dbReference>
<dbReference type="Proteomes" id="UP001418222">
    <property type="component" value="Unassembled WGS sequence"/>
</dbReference>